<feature type="region of interest" description="Disordered" evidence="1">
    <location>
        <begin position="1"/>
        <end position="20"/>
    </location>
</feature>
<dbReference type="InterPro" id="IPR013783">
    <property type="entry name" value="Ig-like_fold"/>
</dbReference>
<dbReference type="EMBL" id="BRYB01001895">
    <property type="protein sequence ID" value="GMI35866.1"/>
    <property type="molecule type" value="Genomic_DNA"/>
</dbReference>
<evidence type="ECO:0000313" key="4">
    <source>
        <dbReference type="Proteomes" id="UP001165060"/>
    </source>
</evidence>
<dbReference type="SMART" id="SM00060">
    <property type="entry name" value="FN3"/>
    <property type="match status" value="1"/>
</dbReference>
<dbReference type="InterPro" id="IPR003961">
    <property type="entry name" value="FN3_dom"/>
</dbReference>
<sequence length="310" mass="35606">MGKVVDDEHEETEAEREGKEALEAENTFGASWRIMLFRGVRDDNVELVKRVCETHPAAIHEHFTSGMKEWELQWDSLRWYEFSNATALYIASSYSSDKITEWLLQNGVDPDTVCYSSQTAIHCIGQCTYKQDAATRIEKMLKAPREPPQPPIVPTLFAKIGYEDAMKTVYEEVVNPEDPDGQKLRRAKRVTETVVRCKISATYKSYWLPPKTNYELRLRAAKSPEWKIERTQATHKIVTQLLPGTVYEVQVRAKNIAGWSAFTEVMEIKTPDAKKEEKDAGEEEESKETEEEKAKRQEAEKKAKRKASIL</sequence>
<evidence type="ECO:0000313" key="3">
    <source>
        <dbReference type="EMBL" id="GMI35866.1"/>
    </source>
</evidence>
<accession>A0ABQ6MY30</accession>
<dbReference type="SUPFAM" id="SSF48403">
    <property type="entry name" value="Ankyrin repeat"/>
    <property type="match status" value="1"/>
</dbReference>
<reference evidence="3 4" key="1">
    <citation type="journal article" date="2023" name="Commun. Biol.">
        <title>Genome analysis of Parmales, the sister group of diatoms, reveals the evolutionary specialization of diatoms from phago-mixotrophs to photoautotrophs.</title>
        <authorList>
            <person name="Ban H."/>
            <person name="Sato S."/>
            <person name="Yoshikawa S."/>
            <person name="Yamada K."/>
            <person name="Nakamura Y."/>
            <person name="Ichinomiya M."/>
            <person name="Sato N."/>
            <person name="Blanc-Mathieu R."/>
            <person name="Endo H."/>
            <person name="Kuwata A."/>
            <person name="Ogata H."/>
        </authorList>
    </citation>
    <scope>NUCLEOTIDE SEQUENCE [LARGE SCALE GENOMIC DNA]</scope>
</reference>
<name>A0ABQ6MY30_9STRA</name>
<feature type="region of interest" description="Disordered" evidence="1">
    <location>
        <begin position="268"/>
        <end position="310"/>
    </location>
</feature>
<dbReference type="Proteomes" id="UP001165060">
    <property type="component" value="Unassembled WGS sequence"/>
</dbReference>
<protein>
    <recommendedName>
        <fullName evidence="2">Fibronectin type-III domain-containing protein</fullName>
    </recommendedName>
</protein>
<dbReference type="SUPFAM" id="SSF49265">
    <property type="entry name" value="Fibronectin type III"/>
    <property type="match status" value="1"/>
</dbReference>
<dbReference type="CDD" id="cd00063">
    <property type="entry name" value="FN3"/>
    <property type="match status" value="1"/>
</dbReference>
<dbReference type="Gene3D" id="2.60.40.10">
    <property type="entry name" value="Immunoglobulins"/>
    <property type="match status" value="1"/>
</dbReference>
<feature type="domain" description="Fibronectin type-III" evidence="2">
    <location>
        <begin position="180"/>
        <end position="273"/>
    </location>
</feature>
<comment type="caution">
    <text evidence="3">The sequence shown here is derived from an EMBL/GenBank/DDBJ whole genome shotgun (WGS) entry which is preliminary data.</text>
</comment>
<feature type="compositionally biased region" description="Basic and acidic residues" evidence="1">
    <location>
        <begin position="290"/>
        <end position="301"/>
    </location>
</feature>
<feature type="compositionally biased region" description="Basic and acidic residues" evidence="1">
    <location>
        <begin position="268"/>
        <end position="278"/>
    </location>
</feature>
<organism evidence="3 4">
    <name type="scientific">Tetraparma gracilis</name>
    <dbReference type="NCBI Taxonomy" id="2962635"/>
    <lineage>
        <taxon>Eukaryota</taxon>
        <taxon>Sar</taxon>
        <taxon>Stramenopiles</taxon>
        <taxon>Ochrophyta</taxon>
        <taxon>Bolidophyceae</taxon>
        <taxon>Parmales</taxon>
        <taxon>Triparmaceae</taxon>
        <taxon>Tetraparma</taxon>
    </lineage>
</organism>
<dbReference type="Pfam" id="PF00041">
    <property type="entry name" value="fn3"/>
    <property type="match status" value="1"/>
</dbReference>
<evidence type="ECO:0000256" key="1">
    <source>
        <dbReference type="SAM" id="MobiDB-lite"/>
    </source>
</evidence>
<dbReference type="InterPro" id="IPR036116">
    <property type="entry name" value="FN3_sf"/>
</dbReference>
<evidence type="ECO:0000259" key="2">
    <source>
        <dbReference type="PROSITE" id="PS50853"/>
    </source>
</evidence>
<dbReference type="PROSITE" id="PS50853">
    <property type="entry name" value="FN3"/>
    <property type="match status" value="1"/>
</dbReference>
<gene>
    <name evidence="3" type="ORF">TeGR_g12885</name>
</gene>
<proteinExistence type="predicted"/>
<keyword evidence="4" id="KW-1185">Reference proteome</keyword>
<feature type="compositionally biased region" description="Acidic residues" evidence="1">
    <location>
        <begin position="279"/>
        <end position="289"/>
    </location>
</feature>
<dbReference type="InterPro" id="IPR036770">
    <property type="entry name" value="Ankyrin_rpt-contain_sf"/>
</dbReference>
<dbReference type="Gene3D" id="1.25.40.20">
    <property type="entry name" value="Ankyrin repeat-containing domain"/>
    <property type="match status" value="1"/>
</dbReference>